<dbReference type="KEGG" id="eiv:EIN_171490"/>
<protein>
    <recommendedName>
        <fullName evidence="5">Transmembrane protein</fullName>
    </recommendedName>
</protein>
<proteinExistence type="predicted"/>
<feature type="compositionally biased region" description="Low complexity" evidence="1">
    <location>
        <begin position="111"/>
        <end position="125"/>
    </location>
</feature>
<evidence type="ECO:0000256" key="1">
    <source>
        <dbReference type="SAM" id="MobiDB-lite"/>
    </source>
</evidence>
<sequence length="274" mass="32254">MVSEEVVVSLFLIGLVALVFGLLFAYYSTSSPHRISIFDAFWNTKYEHSAPLQKAKTDLKWKNDDRRQLSFSTNVQSANYQNCIPVLDRPTIDLHNSDLQQPQESFRSTLQSQNSQNENERSSISMRFERYRNDETVKPRYVEQYQQEENSYVPQRRGEYPQNPQQYGTSQYQDYSQATYQNYPNVNSRYEVQQEDWNSINSELDNPQDRYERSEISGFYFSKGQFQNKNDTILDQSIMNKNEKEKYNHGFYQAYTPLGNTNNTNFKGFGGFAM</sequence>
<evidence type="ECO:0000313" key="4">
    <source>
        <dbReference type="Proteomes" id="UP000014680"/>
    </source>
</evidence>
<dbReference type="VEuPathDB" id="AmoebaDB:EIN_171490"/>
<keyword evidence="2" id="KW-0812">Transmembrane</keyword>
<accession>A0A0A1TVQ5</accession>
<feature type="region of interest" description="Disordered" evidence="1">
    <location>
        <begin position="100"/>
        <end position="170"/>
    </location>
</feature>
<dbReference type="Proteomes" id="UP000014680">
    <property type="component" value="Unassembled WGS sequence"/>
</dbReference>
<organism evidence="3 4">
    <name type="scientific">Entamoeba invadens IP1</name>
    <dbReference type="NCBI Taxonomy" id="370355"/>
    <lineage>
        <taxon>Eukaryota</taxon>
        <taxon>Amoebozoa</taxon>
        <taxon>Evosea</taxon>
        <taxon>Archamoebae</taxon>
        <taxon>Mastigamoebida</taxon>
        <taxon>Entamoebidae</taxon>
        <taxon>Entamoeba</taxon>
    </lineage>
</organism>
<keyword evidence="4" id="KW-1185">Reference proteome</keyword>
<dbReference type="RefSeq" id="XP_004183920.1">
    <property type="nucleotide sequence ID" value="XM_004183872.1"/>
</dbReference>
<keyword evidence="2" id="KW-0472">Membrane</keyword>
<reference evidence="3 4" key="1">
    <citation type="submission" date="2012-10" db="EMBL/GenBank/DDBJ databases">
        <authorList>
            <person name="Zafar N."/>
            <person name="Inman J."/>
            <person name="Hall N."/>
            <person name="Lorenzi H."/>
            <person name="Caler E."/>
        </authorList>
    </citation>
    <scope>NUCLEOTIDE SEQUENCE [LARGE SCALE GENOMIC DNA]</scope>
    <source>
        <strain evidence="3 4">IP1</strain>
    </source>
</reference>
<evidence type="ECO:0000256" key="2">
    <source>
        <dbReference type="SAM" id="Phobius"/>
    </source>
</evidence>
<dbReference type="AlphaFoldDB" id="A0A0A1TVQ5"/>
<evidence type="ECO:0000313" key="3">
    <source>
        <dbReference type="EMBL" id="ELP84574.1"/>
    </source>
</evidence>
<feature type="compositionally biased region" description="Basic and acidic residues" evidence="1">
    <location>
        <begin position="127"/>
        <end position="141"/>
    </location>
</feature>
<feature type="compositionally biased region" description="Polar residues" evidence="1">
    <location>
        <begin position="100"/>
        <end position="110"/>
    </location>
</feature>
<dbReference type="EMBL" id="KB207112">
    <property type="protein sequence ID" value="ELP84574.1"/>
    <property type="molecule type" value="Genomic_DNA"/>
</dbReference>
<dbReference type="GeneID" id="14883659"/>
<name>A0A0A1TVQ5_ENTIV</name>
<evidence type="ECO:0008006" key="5">
    <source>
        <dbReference type="Google" id="ProtNLM"/>
    </source>
</evidence>
<gene>
    <name evidence="3" type="ORF">EIN_171490</name>
</gene>
<dbReference type="OMA" id="RYERSEI"/>
<feature type="transmembrane region" description="Helical" evidence="2">
    <location>
        <begin position="6"/>
        <end position="27"/>
    </location>
</feature>
<dbReference type="OrthoDB" id="29489at2759"/>
<keyword evidence="2" id="KW-1133">Transmembrane helix</keyword>
<feature type="compositionally biased region" description="Polar residues" evidence="1">
    <location>
        <begin position="144"/>
        <end position="153"/>
    </location>
</feature>